<dbReference type="Proteomes" id="UP000246171">
    <property type="component" value="Unassembled WGS sequence"/>
</dbReference>
<organism evidence="2 3">
    <name type="scientific">Aspergillus eucalypticola (strain CBS 122712 / IBT 29274)</name>
    <dbReference type="NCBI Taxonomy" id="1448314"/>
    <lineage>
        <taxon>Eukaryota</taxon>
        <taxon>Fungi</taxon>
        <taxon>Dikarya</taxon>
        <taxon>Ascomycota</taxon>
        <taxon>Pezizomycotina</taxon>
        <taxon>Eurotiomycetes</taxon>
        <taxon>Eurotiomycetidae</taxon>
        <taxon>Eurotiales</taxon>
        <taxon>Aspergillaceae</taxon>
        <taxon>Aspergillus</taxon>
        <taxon>Aspergillus subgen. Circumdati</taxon>
    </lineage>
</organism>
<reference evidence="2" key="1">
    <citation type="submission" date="2016-12" db="EMBL/GenBank/DDBJ databases">
        <title>The genomes of Aspergillus section Nigri reveals drivers in fungal speciation.</title>
        <authorList>
            <consortium name="DOE Joint Genome Institute"/>
            <person name="Vesth T.C."/>
            <person name="Nybo J."/>
            <person name="Theobald S."/>
            <person name="Brandl J."/>
            <person name="Frisvad J.C."/>
            <person name="Nielsen K.F."/>
            <person name="Lyhne E.K."/>
            <person name="Kogle M.E."/>
            <person name="Kuo A."/>
            <person name="Riley R."/>
            <person name="Clum A."/>
            <person name="Nolan M."/>
            <person name="Lipzen A."/>
            <person name="Salamov A."/>
            <person name="Henrissat B."/>
            <person name="Wiebenga A."/>
            <person name="De vries R.P."/>
            <person name="Grigoriev I.V."/>
            <person name="Mortensen U.H."/>
            <person name="Andersen M.R."/>
            <person name="Baker S.E."/>
        </authorList>
    </citation>
    <scope>NUCLEOTIDE SEQUENCE</scope>
    <source>
        <strain evidence="2">CBS 122712</strain>
    </source>
</reference>
<protein>
    <submittedName>
        <fullName evidence="2">Uncharacterized protein</fullName>
    </submittedName>
</protein>
<accession>A0A317W2B6</accession>
<dbReference type="GeneID" id="37052561"/>
<proteinExistence type="predicted"/>
<feature type="compositionally biased region" description="Polar residues" evidence="1">
    <location>
        <begin position="61"/>
        <end position="83"/>
    </location>
</feature>
<dbReference type="VEuPathDB" id="FungiDB:BO83DRAFT_375978"/>
<dbReference type="EMBL" id="MSFU01000005">
    <property type="protein sequence ID" value="PWY80029.1"/>
    <property type="molecule type" value="Genomic_DNA"/>
</dbReference>
<feature type="compositionally biased region" description="Pro residues" evidence="1">
    <location>
        <begin position="44"/>
        <end position="54"/>
    </location>
</feature>
<feature type="compositionally biased region" description="Basic and acidic residues" evidence="1">
    <location>
        <begin position="28"/>
        <end position="42"/>
    </location>
</feature>
<comment type="caution">
    <text evidence="2">The sequence shown here is derived from an EMBL/GenBank/DDBJ whole genome shotgun (WGS) entry which is preliminary data.</text>
</comment>
<name>A0A317W2B6_ASPEC</name>
<gene>
    <name evidence="2" type="ORF">BO83DRAFT_375978</name>
</gene>
<evidence type="ECO:0000256" key="1">
    <source>
        <dbReference type="SAM" id="MobiDB-lite"/>
    </source>
</evidence>
<dbReference type="RefSeq" id="XP_025391176.1">
    <property type="nucleotide sequence ID" value="XM_025530599.1"/>
</dbReference>
<dbReference type="AlphaFoldDB" id="A0A317W2B6"/>
<sequence>MPGKKTNAIPISPSQNPITYIQTPLQKKQVDKKKDNRREKKAPPKPNPCPPPFSTSPLSLHSHQQKTQPTLNPPSRAQNTTPHATVHFKAPQHSTNEQGPKPDPTGAPNGRKTAFSFLVAFLPDCSPMIVQFWCVWSGCG</sequence>
<keyword evidence="3" id="KW-1185">Reference proteome</keyword>
<evidence type="ECO:0000313" key="3">
    <source>
        <dbReference type="Proteomes" id="UP000246171"/>
    </source>
</evidence>
<evidence type="ECO:0000313" key="2">
    <source>
        <dbReference type="EMBL" id="PWY80029.1"/>
    </source>
</evidence>
<feature type="region of interest" description="Disordered" evidence="1">
    <location>
        <begin position="1"/>
        <end position="111"/>
    </location>
</feature>
<feature type="compositionally biased region" description="Polar residues" evidence="1">
    <location>
        <begin position="12"/>
        <end position="26"/>
    </location>
</feature>